<proteinExistence type="predicted"/>
<evidence type="ECO:0000256" key="1">
    <source>
        <dbReference type="SAM" id="Phobius"/>
    </source>
</evidence>
<keyword evidence="1" id="KW-1133">Transmembrane helix</keyword>
<feature type="transmembrane region" description="Helical" evidence="1">
    <location>
        <begin position="12"/>
        <end position="35"/>
    </location>
</feature>
<organism evidence="2 3">
    <name type="scientific">Colletotrichum chrysophilum</name>
    <dbReference type="NCBI Taxonomy" id="1836956"/>
    <lineage>
        <taxon>Eukaryota</taxon>
        <taxon>Fungi</taxon>
        <taxon>Dikarya</taxon>
        <taxon>Ascomycota</taxon>
        <taxon>Pezizomycotina</taxon>
        <taxon>Sordariomycetes</taxon>
        <taxon>Hypocreomycetidae</taxon>
        <taxon>Glomerellales</taxon>
        <taxon>Glomerellaceae</taxon>
        <taxon>Colletotrichum</taxon>
        <taxon>Colletotrichum gloeosporioides species complex</taxon>
    </lineage>
</organism>
<gene>
    <name evidence="2" type="ORF">CCHR01_18016</name>
</gene>
<dbReference type="Proteomes" id="UP001243330">
    <property type="component" value="Unassembled WGS sequence"/>
</dbReference>
<dbReference type="EMBL" id="JAQOWY010000684">
    <property type="protein sequence ID" value="KAK1839356.1"/>
    <property type="molecule type" value="Genomic_DNA"/>
</dbReference>
<protein>
    <submittedName>
        <fullName evidence="2">Uncharacterized protein</fullName>
    </submittedName>
</protein>
<evidence type="ECO:0000313" key="2">
    <source>
        <dbReference type="EMBL" id="KAK1839356.1"/>
    </source>
</evidence>
<evidence type="ECO:0000313" key="3">
    <source>
        <dbReference type="Proteomes" id="UP001243330"/>
    </source>
</evidence>
<dbReference type="AlphaFoldDB" id="A0AAD9EBX6"/>
<keyword evidence="1" id="KW-0472">Membrane</keyword>
<accession>A0AAD9EBX6</accession>
<comment type="caution">
    <text evidence="2">The sequence shown here is derived from an EMBL/GenBank/DDBJ whole genome shotgun (WGS) entry which is preliminary data.</text>
</comment>
<reference evidence="2" key="1">
    <citation type="submission" date="2023-01" db="EMBL/GenBank/DDBJ databases">
        <title>Colletotrichum chrysophilum M932 genome sequence.</title>
        <authorList>
            <person name="Baroncelli R."/>
        </authorList>
    </citation>
    <scope>NUCLEOTIDE SEQUENCE</scope>
    <source>
        <strain evidence="2">M932</strain>
    </source>
</reference>
<keyword evidence="1" id="KW-0812">Transmembrane</keyword>
<name>A0AAD9EBX6_9PEZI</name>
<keyword evidence="3" id="KW-1185">Reference proteome</keyword>
<sequence>MSVFIRAYERLCLLASIDIWADFPLVLIILSFSPISGTPLLGPHRKTLHASLLIFGGSITYWKVSWHLSDPSKVRITLTARRSLRFILSGTRRKLERDLISSTRTMVSNHSEPVKAHNAGPLESKPALINSIGASRTAPLAQVRQLIRRPTKTSMALVLNFDMVSRPLGRSLYSGETRLGDLSNVAHPFGASLQDPMTGAMRHPGMPPAVTKQRGLAEARATLMMNCHLAGND</sequence>